<protein>
    <submittedName>
        <fullName evidence="1">Uncharacterized protein</fullName>
    </submittedName>
</protein>
<dbReference type="EMBL" id="UOFJ01000388">
    <property type="protein sequence ID" value="VAW69038.1"/>
    <property type="molecule type" value="Genomic_DNA"/>
</dbReference>
<organism evidence="1">
    <name type="scientific">hydrothermal vent metagenome</name>
    <dbReference type="NCBI Taxonomy" id="652676"/>
    <lineage>
        <taxon>unclassified sequences</taxon>
        <taxon>metagenomes</taxon>
        <taxon>ecological metagenomes</taxon>
    </lineage>
</organism>
<evidence type="ECO:0000313" key="1">
    <source>
        <dbReference type="EMBL" id="VAW69038.1"/>
    </source>
</evidence>
<gene>
    <name evidence="1" type="ORF">MNBD_GAMMA10-2425</name>
</gene>
<reference evidence="1" key="1">
    <citation type="submission" date="2018-06" db="EMBL/GenBank/DDBJ databases">
        <authorList>
            <person name="Zhirakovskaya E."/>
        </authorList>
    </citation>
    <scope>NUCLEOTIDE SEQUENCE</scope>
</reference>
<name>A0A3B0XL71_9ZZZZ</name>
<sequence length="134" mass="15615">MNQAEPVITKYGVLNGRDAIYLDEISFSNGTDNTHIKGEFSLSLCSKSAKEKWLPYELTFERVLVIKVTELDTWESQQNWYNKSSFDLIKNSEWLSKLSGKKTQEHKHFIMLTYDDVIEVICESFLLEYGEPYS</sequence>
<accession>A0A3B0XL71</accession>
<proteinExistence type="predicted"/>
<dbReference type="AlphaFoldDB" id="A0A3B0XL71"/>